<accession>A0ABS0ET40</accession>
<reference evidence="1 2" key="1">
    <citation type="submission" date="2020-11" db="EMBL/GenBank/DDBJ databases">
        <title>WGS of Herminiimonas contaminans strain Marseille-Q4544 isolated from planarians Schmidtea mediterranea.</title>
        <authorList>
            <person name="Kangale L."/>
        </authorList>
    </citation>
    <scope>NUCLEOTIDE SEQUENCE [LARGE SCALE GENOMIC DNA]</scope>
    <source>
        <strain evidence="1 2">Marseille-Q4544</strain>
    </source>
</reference>
<dbReference type="InterPro" id="IPR036619">
    <property type="entry name" value="NinB_sf"/>
</dbReference>
<evidence type="ECO:0008006" key="3">
    <source>
        <dbReference type="Google" id="ProtNLM"/>
    </source>
</evidence>
<organism evidence="1 2">
    <name type="scientific">Herminiimonas contaminans</name>
    <dbReference type="NCBI Taxonomy" id="1111140"/>
    <lineage>
        <taxon>Bacteria</taxon>
        <taxon>Pseudomonadati</taxon>
        <taxon>Pseudomonadota</taxon>
        <taxon>Betaproteobacteria</taxon>
        <taxon>Burkholderiales</taxon>
        <taxon>Oxalobacteraceae</taxon>
        <taxon>Herminiimonas</taxon>
    </lineage>
</organism>
<proteinExistence type="predicted"/>
<dbReference type="Proteomes" id="UP000657372">
    <property type="component" value="Unassembled WGS sequence"/>
</dbReference>
<keyword evidence="2" id="KW-1185">Reference proteome</keyword>
<gene>
    <name evidence="1" type="ORF">IXC47_08300</name>
</gene>
<name>A0ABS0ET40_9BURK</name>
<sequence length="143" mass="16525">MSALVINSDSSLQTVLGTLREMYAQHRFVRIDAKTGKARSLDQNAISHAWYEQLARELREDDALGWKCYCKLHFGVPILRTEDNEFREIYDNSIKGMTYERKLIAMKYLPVTSNMTKPQLSKYLEAMQAAFVPLGVMLEFPQQ</sequence>
<dbReference type="EMBL" id="JADOEL010000005">
    <property type="protein sequence ID" value="MBF8177678.1"/>
    <property type="molecule type" value="Genomic_DNA"/>
</dbReference>
<protein>
    <recommendedName>
        <fullName evidence="3">NinB protein</fullName>
    </recommendedName>
</protein>
<evidence type="ECO:0000313" key="2">
    <source>
        <dbReference type="Proteomes" id="UP000657372"/>
    </source>
</evidence>
<dbReference type="Gene3D" id="1.10.3790.10">
    <property type="entry name" value="NinB"/>
    <property type="match status" value="1"/>
</dbReference>
<evidence type="ECO:0000313" key="1">
    <source>
        <dbReference type="EMBL" id="MBF8177678.1"/>
    </source>
</evidence>
<comment type="caution">
    <text evidence="1">The sequence shown here is derived from an EMBL/GenBank/DDBJ whole genome shotgun (WGS) entry which is preliminary data.</text>
</comment>
<dbReference type="RefSeq" id="WP_195875270.1">
    <property type="nucleotide sequence ID" value="NZ_JADOEL010000005.1"/>
</dbReference>